<proteinExistence type="predicted"/>
<feature type="compositionally biased region" description="Polar residues" evidence="5">
    <location>
        <begin position="252"/>
        <end position="266"/>
    </location>
</feature>
<dbReference type="PANTHER" id="PTHR12911">
    <property type="entry name" value="SAD1/UNC-84-LIKE PROTEIN-RELATED"/>
    <property type="match status" value="1"/>
</dbReference>
<feature type="region of interest" description="Disordered" evidence="5">
    <location>
        <begin position="674"/>
        <end position="695"/>
    </location>
</feature>
<evidence type="ECO:0000256" key="6">
    <source>
        <dbReference type="SAM" id="Phobius"/>
    </source>
</evidence>
<dbReference type="AlphaFoldDB" id="B0D5N3"/>
<feature type="domain" description="SUN" evidence="7">
    <location>
        <begin position="799"/>
        <end position="997"/>
    </location>
</feature>
<dbReference type="EMBL" id="DS547098">
    <property type="protein sequence ID" value="EDR10047.1"/>
    <property type="molecule type" value="Genomic_DNA"/>
</dbReference>
<comment type="subcellular location">
    <subcellularLocation>
        <location evidence="1">Membrane</location>
    </subcellularLocation>
</comment>
<feature type="transmembrane region" description="Helical" evidence="6">
    <location>
        <begin position="483"/>
        <end position="503"/>
    </location>
</feature>
<gene>
    <name evidence="8" type="ORF">LACBIDRAFT_317978</name>
</gene>
<feature type="compositionally biased region" description="Polar residues" evidence="5">
    <location>
        <begin position="276"/>
        <end position="287"/>
    </location>
</feature>
<keyword evidence="9" id="KW-1185">Reference proteome</keyword>
<feature type="compositionally biased region" description="Basic residues" evidence="5">
    <location>
        <begin position="344"/>
        <end position="354"/>
    </location>
</feature>
<dbReference type="Gene3D" id="2.60.120.260">
    <property type="entry name" value="Galactose-binding domain-like"/>
    <property type="match status" value="1"/>
</dbReference>
<dbReference type="Pfam" id="PF07738">
    <property type="entry name" value="Sad1_UNC"/>
    <property type="match status" value="2"/>
</dbReference>
<dbReference type="GO" id="GO:0034993">
    <property type="term" value="C:meiotic nuclear membrane microtubule tethering complex"/>
    <property type="evidence" value="ECO:0007669"/>
    <property type="project" value="TreeGrafter"/>
</dbReference>
<dbReference type="InterPro" id="IPR045119">
    <property type="entry name" value="SUN1-5"/>
</dbReference>
<dbReference type="GeneID" id="6075224"/>
<accession>B0D5N3</accession>
<keyword evidence="3 6" id="KW-1133">Transmembrane helix</keyword>
<dbReference type="PANTHER" id="PTHR12911:SF8">
    <property type="entry name" value="KLAROID PROTEIN-RELATED"/>
    <property type="match status" value="1"/>
</dbReference>
<dbReference type="Proteomes" id="UP000001194">
    <property type="component" value="Unassembled WGS sequence"/>
</dbReference>
<evidence type="ECO:0000313" key="9">
    <source>
        <dbReference type="Proteomes" id="UP000001194"/>
    </source>
</evidence>
<feature type="region of interest" description="Disordered" evidence="5">
    <location>
        <begin position="131"/>
        <end position="410"/>
    </location>
</feature>
<evidence type="ECO:0000259" key="7">
    <source>
        <dbReference type="PROSITE" id="PS51469"/>
    </source>
</evidence>
<reference evidence="8 9" key="1">
    <citation type="journal article" date="2008" name="Nature">
        <title>The genome of Laccaria bicolor provides insights into mycorrhizal symbiosis.</title>
        <authorList>
            <person name="Martin F."/>
            <person name="Aerts A."/>
            <person name="Ahren D."/>
            <person name="Brun A."/>
            <person name="Danchin E.G.J."/>
            <person name="Duchaussoy F."/>
            <person name="Gibon J."/>
            <person name="Kohler A."/>
            <person name="Lindquist E."/>
            <person name="Pereda V."/>
            <person name="Salamov A."/>
            <person name="Shapiro H.J."/>
            <person name="Wuyts J."/>
            <person name="Blaudez D."/>
            <person name="Buee M."/>
            <person name="Brokstein P."/>
            <person name="Canbaeck B."/>
            <person name="Cohen D."/>
            <person name="Courty P.E."/>
            <person name="Coutinho P.M."/>
            <person name="Delaruelle C."/>
            <person name="Detter J.C."/>
            <person name="Deveau A."/>
            <person name="DiFazio S."/>
            <person name="Duplessis S."/>
            <person name="Fraissinet-Tachet L."/>
            <person name="Lucic E."/>
            <person name="Frey-Klett P."/>
            <person name="Fourrey C."/>
            <person name="Feussner I."/>
            <person name="Gay G."/>
            <person name="Grimwood J."/>
            <person name="Hoegger P.J."/>
            <person name="Jain P."/>
            <person name="Kilaru S."/>
            <person name="Labbe J."/>
            <person name="Lin Y.C."/>
            <person name="Legue V."/>
            <person name="Le Tacon F."/>
            <person name="Marmeisse R."/>
            <person name="Melayah D."/>
            <person name="Montanini B."/>
            <person name="Muratet M."/>
            <person name="Nehls U."/>
            <person name="Niculita-Hirzel H."/>
            <person name="Oudot-Le Secq M.P."/>
            <person name="Peter M."/>
            <person name="Quesneville H."/>
            <person name="Rajashekar B."/>
            <person name="Reich M."/>
            <person name="Rouhier N."/>
            <person name="Schmutz J."/>
            <person name="Yin T."/>
            <person name="Chalot M."/>
            <person name="Henrissat B."/>
            <person name="Kuees U."/>
            <person name="Lucas S."/>
            <person name="Van de Peer Y."/>
            <person name="Podila G.K."/>
            <person name="Polle A."/>
            <person name="Pukkila P.J."/>
            <person name="Richardson P.M."/>
            <person name="Rouze P."/>
            <person name="Sanders I.R."/>
            <person name="Stajich J.E."/>
            <person name="Tunlid A."/>
            <person name="Tuskan G."/>
            <person name="Grigoriev I.V."/>
        </authorList>
    </citation>
    <scope>NUCLEOTIDE SEQUENCE [LARGE SCALE GENOMIC DNA]</scope>
    <source>
        <strain evidence="9">S238N-H82 / ATCC MYA-4686</strain>
    </source>
</reference>
<organism evidence="9">
    <name type="scientific">Laccaria bicolor (strain S238N-H82 / ATCC MYA-4686)</name>
    <name type="common">Bicoloured deceiver</name>
    <name type="synonym">Laccaria laccata var. bicolor</name>
    <dbReference type="NCBI Taxonomy" id="486041"/>
    <lineage>
        <taxon>Eukaryota</taxon>
        <taxon>Fungi</taxon>
        <taxon>Dikarya</taxon>
        <taxon>Basidiomycota</taxon>
        <taxon>Agaricomycotina</taxon>
        <taxon>Agaricomycetes</taxon>
        <taxon>Agaricomycetidae</taxon>
        <taxon>Agaricales</taxon>
        <taxon>Agaricineae</taxon>
        <taxon>Hydnangiaceae</taxon>
        <taxon>Laccaria</taxon>
    </lineage>
</organism>
<dbReference type="HOGENOM" id="CLU_005985_0_0_1"/>
<feature type="compositionally biased region" description="Polar residues" evidence="5">
    <location>
        <begin position="161"/>
        <end position="173"/>
    </location>
</feature>
<keyword evidence="2 6" id="KW-0812">Transmembrane</keyword>
<feature type="region of interest" description="Disordered" evidence="5">
    <location>
        <begin position="1"/>
        <end position="117"/>
    </location>
</feature>
<evidence type="ECO:0000256" key="1">
    <source>
        <dbReference type="ARBA" id="ARBA00004370"/>
    </source>
</evidence>
<feature type="region of interest" description="Disordered" evidence="5">
    <location>
        <begin position="435"/>
        <end position="459"/>
    </location>
</feature>
<feature type="transmembrane region" description="Helical" evidence="6">
    <location>
        <begin position="524"/>
        <end position="545"/>
    </location>
</feature>
<name>B0D5N3_LACBS</name>
<dbReference type="PROSITE" id="PS51469">
    <property type="entry name" value="SUN"/>
    <property type="match status" value="1"/>
</dbReference>
<feature type="compositionally biased region" description="Low complexity" evidence="5">
    <location>
        <begin position="378"/>
        <end position="401"/>
    </location>
</feature>
<evidence type="ECO:0000313" key="8">
    <source>
        <dbReference type="EMBL" id="EDR10047.1"/>
    </source>
</evidence>
<protein>
    <submittedName>
        <fullName evidence="8">Predicted protein</fullName>
    </submittedName>
</protein>
<dbReference type="KEGG" id="lbc:LACBIDRAFT_317978"/>
<evidence type="ECO:0000256" key="5">
    <source>
        <dbReference type="SAM" id="MobiDB-lite"/>
    </source>
</evidence>
<sequence>MSFSGTPLGQGRRLDHNTFLGKQPSGPTSPHHIIPTSYAYGAPTLASRSPTKPTSPVRDRRFHDDDDDEENENEPALARFARQKQREHASINNLSSRPGGPKTFTSPPKPEKWSVKDTSVNIATAFTQAANDMLPAHTTPNTSWASSSSSSRTVVPRSTSVEYESQVQSTTSRRLAAPNSKLGSRPPNSNSNPSRKPLSKADSSLHVPDSEDERPNANGRGKSPMEQVAGAANRALQTATFYLTARSKEPQDTSGAANNQNGNDSSYDYGAEESIYQASQGKRTSNAAHKRNRISVDNKAWKPSASDFESDEEYSDDGKKGRGAKKKGPHGGPLTNLPSIGPSKGRKKKTKGTKGSKGNIAGGEHENESDGETQTDIQSQSAQLRSSAQPSRPSIPRSIPPENYDPEDTSVDVEQGLHSIPEIDDIDLPPEDLSAQQRARSMEPKPKRRTSRSRTPARERARFSIGGALGSIVNLTFKGSMSIVTLFLHLLSNVLFLLGRVFGTMFDIVFNRPYLWVKSSRAKGLATFAKYVFLAATLVSAWFVLRSPTALSYIPKLSFPSSSSTRSSPVYTAPEVPAANIMELAERLLRIENALSGLSVDSERAKAKADDGVRGYHDLMGRLGVLETRLGAESRKIVEAETRARDAAGRGLSGVKQDVEVLQAQIVAQQKLLEKEREEKEKGQGHKQGHTSDEEARVKLKALEERVGFVEGGVRDALELGTKASSAAAAAATAGNNKAPAAAIPGTEWWNKRVKSGLQIKSSDGTDVTALIADLVDTATSIRSKDTIAKPDYALHSGGARIIPSLTTPTFEIRPSTLRGQVVGLLTGNGYAIGRPPITALHHEVNNGHCWPFAGSEGQLGVALAAPTYVEEVSVDHVAKELAFDMRSAPREMEVWGMVEGKDNVARVKEWKEHSGGQEILNAIGYPTTLPREPEYIRLANFTYDVASTRGVQTFPVDEDVRRLGVDFGIVVLRVLSNWGQGEFTCLYRFRVHGQRMVDGPPPMNLGEDASP</sequence>
<dbReference type="GO" id="GO:0043495">
    <property type="term" value="F:protein-membrane adaptor activity"/>
    <property type="evidence" value="ECO:0007669"/>
    <property type="project" value="TreeGrafter"/>
</dbReference>
<dbReference type="RefSeq" id="XP_001879432.1">
    <property type="nucleotide sequence ID" value="XM_001879397.1"/>
</dbReference>
<feature type="compositionally biased region" description="Low complexity" evidence="5">
    <location>
        <begin position="138"/>
        <end position="160"/>
    </location>
</feature>
<dbReference type="OrthoDB" id="342281at2759"/>
<dbReference type="STRING" id="486041.B0D5N3"/>
<dbReference type="InParanoid" id="B0D5N3"/>
<evidence type="ECO:0000256" key="3">
    <source>
        <dbReference type="ARBA" id="ARBA00022989"/>
    </source>
</evidence>
<keyword evidence="4 6" id="KW-0472">Membrane</keyword>
<dbReference type="InterPro" id="IPR012919">
    <property type="entry name" value="SUN_dom"/>
</dbReference>
<evidence type="ECO:0000256" key="4">
    <source>
        <dbReference type="ARBA" id="ARBA00023136"/>
    </source>
</evidence>
<evidence type="ECO:0000256" key="2">
    <source>
        <dbReference type="ARBA" id="ARBA00022692"/>
    </source>
</evidence>